<proteinExistence type="predicted"/>
<evidence type="ECO:0000313" key="1">
    <source>
        <dbReference type="EMBL" id="KAK1441713.1"/>
    </source>
</evidence>
<reference evidence="1" key="1">
    <citation type="submission" date="2023-08" db="EMBL/GenBank/DDBJ databases">
        <title>Draft sequence of the Babesia gibsoni genome.</title>
        <authorList>
            <person name="Yamagishi J.Y."/>
            <person name="Xuan X.X."/>
        </authorList>
    </citation>
    <scope>NUCLEOTIDE SEQUENCE</scope>
    <source>
        <strain evidence="1">Azabu</strain>
    </source>
</reference>
<protein>
    <submittedName>
        <fullName evidence="1">Uncharacterized protein</fullName>
    </submittedName>
</protein>
<keyword evidence="2" id="KW-1185">Reference proteome</keyword>
<dbReference type="Proteomes" id="UP001230268">
    <property type="component" value="Unassembled WGS sequence"/>
</dbReference>
<name>A0AAD8LLN2_BABGI</name>
<comment type="caution">
    <text evidence="1">The sequence shown here is derived from an EMBL/GenBank/DDBJ whole genome shotgun (WGS) entry which is preliminary data.</text>
</comment>
<accession>A0AAD8LLN2</accession>
<organism evidence="1 2">
    <name type="scientific">Babesia gibsoni</name>
    <dbReference type="NCBI Taxonomy" id="33632"/>
    <lineage>
        <taxon>Eukaryota</taxon>
        <taxon>Sar</taxon>
        <taxon>Alveolata</taxon>
        <taxon>Apicomplexa</taxon>
        <taxon>Aconoidasida</taxon>
        <taxon>Piroplasmida</taxon>
        <taxon>Babesiidae</taxon>
        <taxon>Babesia</taxon>
    </lineage>
</organism>
<dbReference type="AlphaFoldDB" id="A0AAD8LLN2"/>
<dbReference type="EMBL" id="JAVEPI010000005">
    <property type="protein sequence ID" value="KAK1441713.1"/>
    <property type="molecule type" value="Genomic_DNA"/>
</dbReference>
<sequence length="426" mass="47134">MSISSISELTGASYSLLTRSLGARKRIIADSSHIAYIRNLERSLPSVHWDLNVNHISTLLFGASRFPSKAGQVCRSLCVRLSNMLGTPQNDTPESASVKSQIVAIEDLVAITYSLDRFARRESDDFHIRKAALCLVPSIIHWADEARSKLKDHSACLENAVPPNHYIRLCTAMLSIQNVLQKPNAMGNVETVAPEVQRMYEAFIDLIYQTLHACVKEHEERANLPPTLKSDAPFEVSHSAYITGSFRVLSAFIKLGIPADDAITTYWSLFQKLEAHKIKSVDLLVSTLVMLCDGKLPSDTGAIIVSKLLNEISKRDLDALLNEDIYRVLNACSKASIQHAGLLGAVSDAIAQRSHCLSGITWTVNVLQCLKSLSYHNAAVLEILVRHVNNNIKAATPQQIREVSDCCKALNYDHEETEALHKMVEP</sequence>
<gene>
    <name evidence="1" type="ORF">BgAZ_500450</name>
</gene>
<evidence type="ECO:0000313" key="2">
    <source>
        <dbReference type="Proteomes" id="UP001230268"/>
    </source>
</evidence>